<keyword evidence="6" id="KW-0378">Hydrolase</keyword>
<comment type="cofactor">
    <cofactor evidence="1">
        <name>Mg(2+)</name>
        <dbReference type="ChEBI" id="CHEBI:18420"/>
    </cofactor>
</comment>
<evidence type="ECO:0000256" key="11">
    <source>
        <dbReference type="ARBA" id="ARBA00023288"/>
    </source>
</evidence>
<dbReference type="AlphaFoldDB" id="A0A0P1L4T3"/>
<dbReference type="SMART" id="SM00275">
    <property type="entry name" value="G_alpha"/>
    <property type="match status" value="1"/>
</dbReference>
<feature type="binding site" evidence="14">
    <location>
        <position position="413"/>
    </location>
    <ligand>
        <name>GTP</name>
        <dbReference type="ChEBI" id="CHEBI:37565"/>
    </ligand>
</feature>
<evidence type="ECO:0000256" key="7">
    <source>
        <dbReference type="ARBA" id="ARBA00022842"/>
    </source>
</evidence>
<feature type="binding site" evidence="15">
    <location>
        <position position="55"/>
    </location>
    <ligand>
        <name>Mg(2+)</name>
        <dbReference type="ChEBI" id="CHEBI:18420"/>
    </ligand>
</feature>
<evidence type="ECO:0000256" key="5">
    <source>
        <dbReference type="ARBA" id="ARBA00022741"/>
    </source>
</evidence>
<keyword evidence="7 15" id="KW-0460">Magnesium</keyword>
<feature type="binding site" evidence="14">
    <location>
        <begin position="51"/>
        <end position="56"/>
    </location>
    <ligand>
        <name>GTP</name>
        <dbReference type="ChEBI" id="CHEBI:37565"/>
    </ligand>
</feature>
<keyword evidence="5 14" id="KW-0547">Nucleotide-binding</keyword>
<keyword evidence="11" id="KW-0449">Lipoprotein</keyword>
<dbReference type="GO" id="GO:0005737">
    <property type="term" value="C:cytoplasm"/>
    <property type="evidence" value="ECO:0007669"/>
    <property type="project" value="TreeGrafter"/>
</dbReference>
<dbReference type="GO" id="GO:0005525">
    <property type="term" value="F:GTP binding"/>
    <property type="evidence" value="ECO:0007669"/>
    <property type="project" value="UniProtKB-KW"/>
</dbReference>
<feature type="binding site" evidence="15">
    <location>
        <position position="269"/>
    </location>
    <ligand>
        <name>Mg(2+)</name>
        <dbReference type="ChEBI" id="CHEBI:18420"/>
    </ligand>
</feature>
<evidence type="ECO:0000256" key="12">
    <source>
        <dbReference type="ARBA" id="ARBA00074745"/>
    </source>
</evidence>
<dbReference type="InterPro" id="IPR011025">
    <property type="entry name" value="GproteinA_insert"/>
</dbReference>
<dbReference type="FunFam" id="3.40.50.300:FF:000563">
    <property type="entry name" value="Guanine nucleotide-binding protein alpha subunit"/>
    <property type="match status" value="1"/>
</dbReference>
<evidence type="ECO:0000256" key="14">
    <source>
        <dbReference type="PIRSR" id="PIRSR601019-1"/>
    </source>
</evidence>
<dbReference type="PROSITE" id="PS51882">
    <property type="entry name" value="G_ALPHA"/>
    <property type="match status" value="1"/>
</dbReference>
<reference evidence="17" key="1">
    <citation type="submission" date="2015-10" db="EMBL/GenBank/DDBJ databases">
        <authorList>
            <person name="Devillers H."/>
        </authorList>
    </citation>
    <scope>NUCLEOTIDE SEQUENCE [LARGE SCALE GENOMIC DNA]</scope>
</reference>
<dbReference type="PANTHER" id="PTHR10218">
    <property type="entry name" value="GTP-BINDING PROTEIN ALPHA SUBUNIT"/>
    <property type="match status" value="1"/>
</dbReference>
<keyword evidence="4 15" id="KW-0479">Metal-binding</keyword>
<dbReference type="GO" id="GO:0000750">
    <property type="term" value="P:pheromone-dependent signal transduction involved in conjugation with cellular fusion"/>
    <property type="evidence" value="ECO:0007669"/>
    <property type="project" value="TreeGrafter"/>
</dbReference>
<gene>
    <name evidence="16" type="ORF">LAQU0_S21e00694g</name>
</gene>
<name>A0A0P1L4T3_9SACH</name>
<dbReference type="GO" id="GO:0001664">
    <property type="term" value="F:G protein-coupled receptor binding"/>
    <property type="evidence" value="ECO:0007669"/>
    <property type="project" value="InterPro"/>
</dbReference>
<sequence length="441" mass="50070">MGCTASTAFSGDEQDPFLQSKRANDMVERSLQMQKHKEKKEIKLLLLGAGESGKSTVLKQLRLLHQGGFGNQERVQYTQVIWADAVQSMKILIIQARKLGIPLDCDNPETNRHLFEQKRLLLRARPLEHIDASLAGGSGFLNDYVLKYSETSENKRRTKSTGRAQAFQGLEDGDTFNLQELSEGLSEDGTNPALAQKQAAATRSVSSQQIADAISELWKHDRGIRQCFARSNEFQLESSAEYYFEHIRNFANPGYVCSDEDILKGRIKTTGITETAFNIGSTNFKVLDAGGQRSERRKWIHCFQDITAVLFVLAVSEYDQMLFEDERVNRMHESIMLFNTLLNSKWFSNTPFILFLNKTDIFKEKLTRSPIRQYFPDYQGRVGDVDAGLKYFESIFLSLNKTGRPIYVHRTCATDTQSMRFVLTAVADLIIQQNLKKSGIL</sequence>
<dbReference type="FunFam" id="1.10.400.10:FF:000015">
    <property type="entry name" value="G protein alpha subunit"/>
    <property type="match status" value="1"/>
</dbReference>
<keyword evidence="10" id="KW-0807">Transducer</keyword>
<evidence type="ECO:0000256" key="3">
    <source>
        <dbReference type="ARBA" id="ARBA00022707"/>
    </source>
</evidence>
<accession>A0A0P1L4T3</accession>
<dbReference type="GO" id="GO:0005834">
    <property type="term" value="C:heterotrimeric G-protein complex"/>
    <property type="evidence" value="ECO:0007669"/>
    <property type="project" value="InterPro"/>
</dbReference>
<dbReference type="SUPFAM" id="SSF52540">
    <property type="entry name" value="P-loop containing nucleoside triphosphate hydrolases"/>
    <property type="match status" value="1"/>
</dbReference>
<dbReference type="GO" id="GO:0031683">
    <property type="term" value="F:G-protein beta/gamma-subunit complex binding"/>
    <property type="evidence" value="ECO:0007669"/>
    <property type="project" value="InterPro"/>
</dbReference>
<evidence type="ECO:0000256" key="8">
    <source>
        <dbReference type="ARBA" id="ARBA00023134"/>
    </source>
</evidence>
<protein>
    <recommendedName>
        <fullName evidence="12">Guanine nucleotide-binding protein alpha-1 subunit</fullName>
    </recommendedName>
    <alternativeName>
        <fullName evidence="13">GP1-alpha</fullName>
    </alternativeName>
</protein>
<evidence type="ECO:0000256" key="1">
    <source>
        <dbReference type="ARBA" id="ARBA00001946"/>
    </source>
</evidence>
<feature type="binding site" evidence="14">
    <location>
        <begin position="357"/>
        <end position="360"/>
    </location>
    <ligand>
        <name>GTP</name>
        <dbReference type="ChEBI" id="CHEBI:37565"/>
    </ligand>
</feature>
<evidence type="ECO:0000256" key="6">
    <source>
        <dbReference type="ARBA" id="ARBA00022801"/>
    </source>
</evidence>
<dbReference type="Pfam" id="PF00503">
    <property type="entry name" value="G-alpha"/>
    <property type="match status" value="1"/>
</dbReference>
<keyword evidence="8 14" id="KW-0342">GTP-binding</keyword>
<evidence type="ECO:0000256" key="2">
    <source>
        <dbReference type="ARBA" id="ARBA00022507"/>
    </source>
</evidence>
<dbReference type="GO" id="GO:0003924">
    <property type="term" value="F:GTPase activity"/>
    <property type="evidence" value="ECO:0007669"/>
    <property type="project" value="InterPro"/>
</dbReference>
<evidence type="ECO:0000256" key="9">
    <source>
        <dbReference type="ARBA" id="ARBA00023139"/>
    </source>
</evidence>
<keyword evidence="9" id="KW-0564">Palmitate</keyword>
<keyword evidence="2" id="KW-0589">Pheromone response</keyword>
<evidence type="ECO:0000256" key="13">
    <source>
        <dbReference type="ARBA" id="ARBA00078004"/>
    </source>
</evidence>
<evidence type="ECO:0000256" key="10">
    <source>
        <dbReference type="ARBA" id="ARBA00023224"/>
    </source>
</evidence>
<evidence type="ECO:0000313" key="17">
    <source>
        <dbReference type="Proteomes" id="UP000236544"/>
    </source>
</evidence>
<dbReference type="GO" id="GO:0007186">
    <property type="term" value="P:G protein-coupled receptor signaling pathway"/>
    <property type="evidence" value="ECO:0007669"/>
    <property type="project" value="InterPro"/>
</dbReference>
<organism evidence="16 17">
    <name type="scientific">Lachancea quebecensis</name>
    <dbReference type="NCBI Taxonomy" id="1654605"/>
    <lineage>
        <taxon>Eukaryota</taxon>
        <taxon>Fungi</taxon>
        <taxon>Dikarya</taxon>
        <taxon>Ascomycota</taxon>
        <taxon>Saccharomycotina</taxon>
        <taxon>Saccharomycetes</taxon>
        <taxon>Saccharomycetales</taxon>
        <taxon>Saccharomycetaceae</taxon>
        <taxon>Lachancea</taxon>
    </lineage>
</organism>
<feature type="binding site" evidence="14">
    <location>
        <begin position="263"/>
        <end position="269"/>
    </location>
    <ligand>
        <name>GTP</name>
        <dbReference type="ChEBI" id="CHEBI:37565"/>
    </ligand>
</feature>
<dbReference type="OrthoDB" id="5817230at2759"/>
<dbReference type="SUPFAM" id="SSF47895">
    <property type="entry name" value="Transducin (alpha subunit), insertion domain"/>
    <property type="match status" value="1"/>
</dbReference>
<dbReference type="PRINTS" id="PR01241">
    <property type="entry name" value="GPROTEINAFNG"/>
</dbReference>
<keyword evidence="3" id="KW-0519">Myristate</keyword>
<feature type="binding site" evidence="14">
    <location>
        <begin position="288"/>
        <end position="292"/>
    </location>
    <ligand>
        <name>GTP</name>
        <dbReference type="ChEBI" id="CHEBI:37565"/>
    </ligand>
</feature>
<dbReference type="PRINTS" id="PR00318">
    <property type="entry name" value="GPROTEINA"/>
</dbReference>
<dbReference type="InterPro" id="IPR001019">
    <property type="entry name" value="Gprotein_alpha_su"/>
</dbReference>
<evidence type="ECO:0000256" key="4">
    <source>
        <dbReference type="ARBA" id="ARBA00022723"/>
    </source>
</evidence>
<keyword evidence="17" id="KW-1185">Reference proteome</keyword>
<dbReference type="GO" id="GO:0046872">
    <property type="term" value="F:metal ion binding"/>
    <property type="evidence" value="ECO:0007669"/>
    <property type="project" value="UniProtKB-KW"/>
</dbReference>
<dbReference type="PANTHER" id="PTHR10218:SF302">
    <property type="entry name" value="GUANINE NUCLEOTIDE-BINDING PROTEIN ALPHA-5 SUBUNIT"/>
    <property type="match status" value="1"/>
</dbReference>
<dbReference type="Proteomes" id="UP000236544">
    <property type="component" value="Unassembled WGS sequence"/>
</dbReference>
<dbReference type="CDD" id="cd00066">
    <property type="entry name" value="G-alpha"/>
    <property type="match status" value="1"/>
</dbReference>
<dbReference type="InterPro" id="IPR002975">
    <property type="entry name" value="Fungi_Gprotein_alpha"/>
</dbReference>
<dbReference type="EMBL" id="LN890557">
    <property type="protein sequence ID" value="CUS24887.1"/>
    <property type="molecule type" value="Genomic_DNA"/>
</dbReference>
<dbReference type="InterPro" id="IPR027417">
    <property type="entry name" value="P-loop_NTPase"/>
</dbReference>
<evidence type="ECO:0000256" key="15">
    <source>
        <dbReference type="PIRSR" id="PIRSR601019-2"/>
    </source>
</evidence>
<dbReference type="Gene3D" id="3.40.50.300">
    <property type="entry name" value="P-loop containing nucleotide triphosphate hydrolases"/>
    <property type="match status" value="2"/>
</dbReference>
<evidence type="ECO:0000313" key="16">
    <source>
        <dbReference type="EMBL" id="CUS24887.1"/>
    </source>
</evidence>
<proteinExistence type="predicted"/>